<gene>
    <name evidence="4" type="ORF">V5O48_017524</name>
</gene>
<comment type="caution">
    <text evidence="4">The sequence shown here is derived from an EMBL/GenBank/DDBJ whole genome shotgun (WGS) entry which is preliminary data.</text>
</comment>
<accession>A0ABR3ENW4</accession>
<feature type="transmembrane region" description="Helical" evidence="2">
    <location>
        <begin position="157"/>
        <end position="179"/>
    </location>
</feature>
<protein>
    <submittedName>
        <fullName evidence="4">Uncharacterized protein</fullName>
    </submittedName>
</protein>
<evidence type="ECO:0000313" key="5">
    <source>
        <dbReference type="Proteomes" id="UP001465976"/>
    </source>
</evidence>
<dbReference type="EMBL" id="JBAHYK010002728">
    <property type="protein sequence ID" value="KAL0564521.1"/>
    <property type="molecule type" value="Genomic_DNA"/>
</dbReference>
<feature type="signal peptide" evidence="3">
    <location>
        <begin position="1"/>
        <end position="22"/>
    </location>
</feature>
<organism evidence="4 5">
    <name type="scientific">Marasmius crinis-equi</name>
    <dbReference type="NCBI Taxonomy" id="585013"/>
    <lineage>
        <taxon>Eukaryota</taxon>
        <taxon>Fungi</taxon>
        <taxon>Dikarya</taxon>
        <taxon>Basidiomycota</taxon>
        <taxon>Agaricomycotina</taxon>
        <taxon>Agaricomycetes</taxon>
        <taxon>Agaricomycetidae</taxon>
        <taxon>Agaricales</taxon>
        <taxon>Marasmiineae</taxon>
        <taxon>Marasmiaceae</taxon>
        <taxon>Marasmius</taxon>
    </lineage>
</organism>
<evidence type="ECO:0000256" key="2">
    <source>
        <dbReference type="SAM" id="Phobius"/>
    </source>
</evidence>
<keyword evidence="2" id="KW-0472">Membrane</keyword>
<name>A0ABR3ENW4_9AGAR</name>
<feature type="chain" id="PRO_5046972056" evidence="3">
    <location>
        <begin position="23"/>
        <end position="268"/>
    </location>
</feature>
<keyword evidence="3" id="KW-0732">Signal</keyword>
<feature type="region of interest" description="Disordered" evidence="1">
    <location>
        <begin position="213"/>
        <end position="268"/>
    </location>
</feature>
<proteinExistence type="predicted"/>
<keyword evidence="5" id="KW-1185">Reference proteome</keyword>
<evidence type="ECO:0000256" key="1">
    <source>
        <dbReference type="SAM" id="MobiDB-lite"/>
    </source>
</evidence>
<evidence type="ECO:0000313" key="4">
    <source>
        <dbReference type="EMBL" id="KAL0564521.1"/>
    </source>
</evidence>
<sequence length="268" mass="28012">MKQHLLVLFLSIFILSGSPVVSFTISNIPSSIPVNQEFSVDWSSQADDPTNVNIQVYDATRTLACLASEGSHFELSKVVSTGVGQGSVSFTAPHSGTYIICAFNFTNSSDPNRSVSGTSFFNSSVLVASLQTQTVTVTASPSPQTGASSSSNNDGAIIGGALGGFVALLVATILALFWLGRYRIVRGADNITPFDSKTHSDVESIATSGYRSYRRGGTTVESSSQYPSSPPAHLRSGGSERGWGSQSGPSEIAEETPPSYASVSGIGH</sequence>
<reference evidence="4 5" key="1">
    <citation type="submission" date="2024-02" db="EMBL/GenBank/DDBJ databases">
        <title>A draft genome for the cacao thread blight pathogen Marasmius crinis-equi.</title>
        <authorList>
            <person name="Cohen S.P."/>
            <person name="Baruah I.K."/>
            <person name="Amoako-Attah I."/>
            <person name="Bukari Y."/>
            <person name="Meinhardt L.W."/>
            <person name="Bailey B.A."/>
        </authorList>
    </citation>
    <scope>NUCLEOTIDE SEQUENCE [LARGE SCALE GENOMIC DNA]</scope>
    <source>
        <strain evidence="4 5">GH-76</strain>
    </source>
</reference>
<dbReference type="Proteomes" id="UP001465976">
    <property type="component" value="Unassembled WGS sequence"/>
</dbReference>
<evidence type="ECO:0000256" key="3">
    <source>
        <dbReference type="SAM" id="SignalP"/>
    </source>
</evidence>
<keyword evidence="2" id="KW-0812">Transmembrane</keyword>
<keyword evidence="2" id="KW-1133">Transmembrane helix</keyword>